<name>A0A2R8AJN1_9RHOB</name>
<dbReference type="Proteomes" id="UP000244911">
    <property type="component" value="Unassembled WGS sequence"/>
</dbReference>
<reference evidence="2 3" key="1">
    <citation type="submission" date="2018-03" db="EMBL/GenBank/DDBJ databases">
        <authorList>
            <person name="Keele B.F."/>
        </authorList>
    </citation>
    <scope>NUCLEOTIDE SEQUENCE [LARGE SCALE GENOMIC DNA]</scope>
    <source>
        <strain evidence="2 3">CECT 8811</strain>
    </source>
</reference>
<dbReference type="OrthoDB" id="9805710at2"/>
<proteinExistence type="predicted"/>
<sequence>MQTRKLDDTITVSHQIAIEDVQAIRDQGFTLLMCNRPDGEDPGQPNWADVQAAAEAVGLKTAFLPVSSREDAIAMREPFLVEMAAADGPVFAYCRTGTRCEILWTLSNS</sequence>
<dbReference type="EMBL" id="OMOI01000001">
    <property type="protein sequence ID" value="SPF76230.1"/>
    <property type="molecule type" value="Genomic_DNA"/>
</dbReference>
<evidence type="ECO:0000313" key="3">
    <source>
        <dbReference type="Proteomes" id="UP000244911"/>
    </source>
</evidence>
<keyword evidence="3" id="KW-1185">Reference proteome</keyword>
<dbReference type="RefSeq" id="WP_108856254.1">
    <property type="nucleotide sequence ID" value="NZ_OMOI01000001.1"/>
</dbReference>
<dbReference type="InterPro" id="IPR029021">
    <property type="entry name" value="Prot-tyrosine_phosphatase-like"/>
</dbReference>
<dbReference type="AlphaFoldDB" id="A0A2R8AJN1"/>
<protein>
    <submittedName>
        <fullName evidence="2">Beta-lactamase hydrolase-like protein</fullName>
        <ecNumber evidence="2">3.-.-.-</ecNumber>
    </submittedName>
</protein>
<gene>
    <name evidence="2" type="primary">blh</name>
    <name evidence="2" type="ORF">ALP8811_01231</name>
</gene>
<dbReference type="Gene3D" id="3.90.190.10">
    <property type="entry name" value="Protein tyrosine phosphatase superfamily"/>
    <property type="match status" value="1"/>
</dbReference>
<keyword evidence="2" id="KW-0378">Hydrolase</keyword>
<dbReference type="InterPro" id="IPR005939">
    <property type="entry name" value="BLH_phosphatase-like"/>
</dbReference>
<dbReference type="NCBIfam" id="TIGR01244">
    <property type="entry name" value="TIGR01244 family sulfur transferase"/>
    <property type="match status" value="1"/>
</dbReference>
<organism evidence="2 3">
    <name type="scientific">Aliiroseovarius pelagivivens</name>
    <dbReference type="NCBI Taxonomy" id="1639690"/>
    <lineage>
        <taxon>Bacteria</taxon>
        <taxon>Pseudomonadati</taxon>
        <taxon>Pseudomonadota</taxon>
        <taxon>Alphaproteobacteria</taxon>
        <taxon>Rhodobacterales</taxon>
        <taxon>Paracoccaceae</taxon>
        <taxon>Aliiroseovarius</taxon>
    </lineage>
</organism>
<dbReference type="Pfam" id="PF04273">
    <property type="entry name" value="BLH_phosphatase"/>
    <property type="match status" value="1"/>
</dbReference>
<dbReference type="EC" id="3.-.-.-" evidence="2"/>
<accession>A0A2R8AJN1</accession>
<evidence type="ECO:0000313" key="2">
    <source>
        <dbReference type="EMBL" id="SPF76230.1"/>
    </source>
</evidence>
<dbReference type="GO" id="GO:0016787">
    <property type="term" value="F:hydrolase activity"/>
    <property type="evidence" value="ECO:0007669"/>
    <property type="project" value="UniProtKB-KW"/>
</dbReference>
<evidence type="ECO:0000259" key="1">
    <source>
        <dbReference type="Pfam" id="PF04273"/>
    </source>
</evidence>
<feature type="domain" description="Beta-lactamase hydrolase-like protein phosphatase-like" evidence="1">
    <location>
        <begin position="4"/>
        <end position="108"/>
    </location>
</feature>